<evidence type="ECO:0000256" key="1">
    <source>
        <dbReference type="SAM" id="Phobius"/>
    </source>
</evidence>
<name>A0ABW8JLK5_9GAMM</name>
<evidence type="ECO:0000313" key="3">
    <source>
        <dbReference type="Proteomes" id="UP001620461"/>
    </source>
</evidence>
<organism evidence="2 3">
    <name type="scientific">Dyella jejuensis</name>
    <dbReference type="NCBI Taxonomy" id="1432009"/>
    <lineage>
        <taxon>Bacteria</taxon>
        <taxon>Pseudomonadati</taxon>
        <taxon>Pseudomonadota</taxon>
        <taxon>Gammaproteobacteria</taxon>
        <taxon>Lysobacterales</taxon>
        <taxon>Rhodanobacteraceae</taxon>
        <taxon>Dyella</taxon>
    </lineage>
</organism>
<dbReference type="Pfam" id="PF11086">
    <property type="entry name" value="DUF2878"/>
    <property type="match status" value="1"/>
</dbReference>
<dbReference type="Proteomes" id="UP001620461">
    <property type="component" value="Unassembled WGS sequence"/>
</dbReference>
<proteinExistence type="predicted"/>
<feature type="transmembrane region" description="Helical" evidence="1">
    <location>
        <begin position="88"/>
        <end position="108"/>
    </location>
</feature>
<evidence type="ECO:0000313" key="2">
    <source>
        <dbReference type="EMBL" id="MFK2901992.1"/>
    </source>
</evidence>
<feature type="transmembrane region" description="Helical" evidence="1">
    <location>
        <begin position="49"/>
        <end position="68"/>
    </location>
</feature>
<keyword evidence="1" id="KW-0812">Transmembrane</keyword>
<reference evidence="2 3" key="1">
    <citation type="submission" date="2020-10" db="EMBL/GenBank/DDBJ databases">
        <title>Phylogeny of dyella-like bacteria.</title>
        <authorList>
            <person name="Fu J."/>
        </authorList>
    </citation>
    <scope>NUCLEOTIDE SEQUENCE [LARGE SCALE GENOMIC DNA]</scope>
    <source>
        <strain evidence="2 3">JP1</strain>
    </source>
</reference>
<dbReference type="EMBL" id="JADIKJ010000022">
    <property type="protein sequence ID" value="MFK2901992.1"/>
    <property type="molecule type" value="Genomic_DNA"/>
</dbReference>
<keyword evidence="1" id="KW-0472">Membrane</keyword>
<feature type="transmembrane region" description="Helical" evidence="1">
    <location>
        <begin position="115"/>
        <end position="136"/>
    </location>
</feature>
<comment type="caution">
    <text evidence="2">The sequence shown here is derived from an EMBL/GenBank/DDBJ whole genome shotgun (WGS) entry which is preliminary data.</text>
</comment>
<sequence length="186" mass="20153">MSFWGNLIGYQLVWFAAVIGAARGAAWPGLISGLLFISWQTVTAKRPEVELRLLAIALLLGIVIDGVMAQRGWARYATSSPAFPEHGAPWWILALWMSFATTLNRSLAYLRDRPWLALALGAIGAPLAYLGAQRGWHAVVFAAPAWRGIGWIAASWALALPLLAWLARRLGAASRPSIASISPDQP</sequence>
<feature type="transmembrane region" description="Helical" evidence="1">
    <location>
        <begin position="148"/>
        <end position="167"/>
    </location>
</feature>
<dbReference type="RefSeq" id="WP_404548942.1">
    <property type="nucleotide sequence ID" value="NZ_JADIKJ010000022.1"/>
</dbReference>
<keyword evidence="3" id="KW-1185">Reference proteome</keyword>
<feature type="transmembrane region" description="Helical" evidence="1">
    <location>
        <begin position="12"/>
        <end position="37"/>
    </location>
</feature>
<gene>
    <name evidence="2" type="ORF">ISP15_16765</name>
</gene>
<accession>A0ABW8JLK5</accession>
<protein>
    <submittedName>
        <fullName evidence="2">DUF2878 domain-containing protein</fullName>
    </submittedName>
</protein>
<dbReference type="InterPro" id="IPR021306">
    <property type="entry name" value="DUF2878"/>
</dbReference>
<keyword evidence="1" id="KW-1133">Transmembrane helix</keyword>